<organism evidence="1">
    <name type="scientific">Aliivibrio wodanis</name>
    <dbReference type="NCBI Taxonomy" id="80852"/>
    <lineage>
        <taxon>Bacteria</taxon>
        <taxon>Pseudomonadati</taxon>
        <taxon>Pseudomonadota</taxon>
        <taxon>Gammaproteobacteria</taxon>
        <taxon>Vibrionales</taxon>
        <taxon>Vibrionaceae</taxon>
        <taxon>Aliivibrio</taxon>
    </lineage>
</organism>
<dbReference type="EMBL" id="LR721753">
    <property type="protein sequence ID" value="VVV06945.1"/>
    <property type="molecule type" value="Genomic_DNA"/>
</dbReference>
<dbReference type="RefSeq" id="WP_176453938.1">
    <property type="nucleotide sequence ID" value="NZ_LR721752.1"/>
</dbReference>
<dbReference type="AlphaFoldDB" id="A0A5Q4Z046"/>
<gene>
    <name evidence="1" type="ORF">AW0309160_03677</name>
    <name evidence="2" type="ORF">AW0309160_04336</name>
    <name evidence="3" type="ORF">AW0309160_04439</name>
</gene>
<dbReference type="EMBL" id="LR721752">
    <property type="protein sequence ID" value="VVV06842.1"/>
    <property type="molecule type" value="Genomic_DNA"/>
</dbReference>
<evidence type="ECO:0000313" key="1">
    <source>
        <dbReference type="EMBL" id="VVV06193.1"/>
    </source>
</evidence>
<sequence>MSVEQNLARYTLFYDESNNIRKFLLSGKEYNIDGDPNQRPSPNFILAGIAFQEESKDLDFDKLKSSLYLPNPDEELKFAQMVKIRAKYTPIEAFKYALGNKRFTTLFEYFVKNDVLIHYHMINTVYWSFLDIIEDIVLCTNEGIDYQEQFIYKDCLYRLIKIDKDGFLTLMDKYTYPHIRDDLSLEFLKELNELIMKNLALLFDVEDDGLNARMLIKLGFLVHKCIELYPERAKFELVFNSKKNVLIEDFSHFYLYRLKMFPNSKHVLDNEFEIEEKLASISRVDDEINCINYEFVESTDKENYHVQLSDVVCGFIRLYFDFLEFSSINEVEKFSVGLNHLQKTNLQLFFSLIDNSINEAALLLHRVIVPIDEHKATVLNERLNITNI</sequence>
<keyword evidence="2" id="KW-0614">Plasmid</keyword>
<accession>A0A5Q4Z046</accession>
<dbReference type="EMBL" id="LR721751">
    <property type="protein sequence ID" value="VVV06193.1"/>
    <property type="molecule type" value="Genomic_DNA"/>
</dbReference>
<name>A0A5Q4Z046_9GAMM</name>
<evidence type="ECO:0000313" key="3">
    <source>
        <dbReference type="EMBL" id="VVV06945.1"/>
    </source>
</evidence>
<proteinExistence type="predicted"/>
<dbReference type="InterPro" id="IPR024524">
    <property type="entry name" value="DUF3800"/>
</dbReference>
<reference evidence="1" key="1">
    <citation type="submission" date="2019-09" db="EMBL/GenBank/DDBJ databases">
        <authorList>
            <person name="Hjerde E."/>
        </authorList>
    </citation>
    <scope>NUCLEOTIDE SEQUENCE</scope>
    <source>
        <strain evidence="1">06/09/160</strain>
        <plasmid evidence="2">pAWOD_1</plasmid>
        <plasmid evidence="3">pAWOD_2</plasmid>
    </source>
</reference>
<geneLocation type="plasmid" evidence="2">
    <name>pAWOD_1</name>
</geneLocation>
<dbReference type="Pfam" id="PF12686">
    <property type="entry name" value="DUF3800"/>
    <property type="match status" value="1"/>
</dbReference>
<geneLocation type="plasmid" evidence="3">
    <name>pAWOD_2</name>
</geneLocation>
<protein>
    <recommendedName>
        <fullName evidence="4">DUF3800 domain-containing protein</fullName>
    </recommendedName>
</protein>
<evidence type="ECO:0000313" key="2">
    <source>
        <dbReference type="EMBL" id="VVV06842.1"/>
    </source>
</evidence>
<evidence type="ECO:0008006" key="4">
    <source>
        <dbReference type="Google" id="ProtNLM"/>
    </source>
</evidence>